<dbReference type="Proteomes" id="UP000594008">
    <property type="component" value="Chromosome"/>
</dbReference>
<dbReference type="EMBL" id="CP063374">
    <property type="protein sequence ID" value="QOV46743.1"/>
    <property type="molecule type" value="Genomic_DNA"/>
</dbReference>
<dbReference type="Pfam" id="PF19374">
    <property type="entry name" value="DUF5949"/>
    <property type="match status" value="1"/>
</dbReference>
<dbReference type="AlphaFoldDB" id="A0A7M2TFL8"/>
<evidence type="ECO:0000313" key="2">
    <source>
        <dbReference type="Proteomes" id="UP000594008"/>
    </source>
</evidence>
<keyword evidence="2" id="KW-1185">Reference proteome</keyword>
<protein>
    <submittedName>
        <fullName evidence="1">Uncharacterized protein</fullName>
    </submittedName>
</protein>
<name>A0A7M2TFL8_STRCW</name>
<sequence>MTTTPSEARPFHPADLGTLVIMPWTGKVGDGNDMPYLLVCSRGDAPDGPDAASAAVERLLNDIGLSLGEDLIDGAARPGLPVSLLVVAGQAVVTMPRLTSQCAVPPAWLTAAAKRGCAYFLFATRPWPDPRVGRTVTADALREFVTAEETVQTSTHLLLPARSLRR</sequence>
<organism evidence="1 2">
    <name type="scientific">Streptomyces chromofuscus</name>
    <dbReference type="NCBI Taxonomy" id="42881"/>
    <lineage>
        <taxon>Bacteria</taxon>
        <taxon>Bacillati</taxon>
        <taxon>Actinomycetota</taxon>
        <taxon>Actinomycetes</taxon>
        <taxon>Kitasatosporales</taxon>
        <taxon>Streptomycetaceae</taxon>
        <taxon>Streptomyces</taxon>
    </lineage>
</organism>
<reference evidence="1 2" key="1">
    <citation type="submission" date="2020-10" db="EMBL/GenBank/DDBJ databases">
        <title>Streptomyces chromofuscus complate genome analysis.</title>
        <authorList>
            <person name="Anwar N."/>
        </authorList>
    </citation>
    <scope>NUCLEOTIDE SEQUENCE [LARGE SCALE GENOMIC DNA]</scope>
    <source>
        <strain evidence="1 2">DSM 40273</strain>
    </source>
</reference>
<dbReference type="InterPro" id="IPR045993">
    <property type="entry name" value="DUF5949"/>
</dbReference>
<evidence type="ECO:0000313" key="1">
    <source>
        <dbReference type="EMBL" id="QOV46743.1"/>
    </source>
</evidence>
<dbReference type="RefSeq" id="WP_189701993.1">
    <property type="nucleotide sequence ID" value="NZ_BMTA01000035.1"/>
</dbReference>
<proteinExistence type="predicted"/>
<accession>A0A7M2TFL8</accession>
<dbReference type="KEGG" id="schf:IPT68_13155"/>
<gene>
    <name evidence="1" type="ORF">IPT68_13155</name>
</gene>